<evidence type="ECO:0000313" key="2">
    <source>
        <dbReference type="EMBL" id="GAI88512.1"/>
    </source>
</evidence>
<proteinExistence type="predicted"/>
<organism evidence="2">
    <name type="scientific">marine sediment metagenome</name>
    <dbReference type="NCBI Taxonomy" id="412755"/>
    <lineage>
        <taxon>unclassified sequences</taxon>
        <taxon>metagenomes</taxon>
        <taxon>ecological metagenomes</taxon>
    </lineage>
</organism>
<dbReference type="EMBL" id="BARW01024048">
    <property type="protein sequence ID" value="GAI88512.1"/>
    <property type="molecule type" value="Genomic_DNA"/>
</dbReference>
<dbReference type="InterPro" id="IPR002934">
    <property type="entry name" value="Polymerase_NTP_transf_dom"/>
</dbReference>
<dbReference type="SUPFAM" id="SSF81301">
    <property type="entry name" value="Nucleotidyltransferase"/>
    <property type="match status" value="1"/>
</dbReference>
<evidence type="ECO:0000259" key="1">
    <source>
        <dbReference type="Pfam" id="PF01909"/>
    </source>
</evidence>
<sequence length="86" mass="9554">MSIPDSILSSWGHHYSGTAPKQTHVSIRNAIAKYKGWIEKPDYGVFLQGSYKNDTNLRQDSDVDVVVQLAARLRPRVAALSGVELE</sequence>
<dbReference type="Pfam" id="PF01909">
    <property type="entry name" value="NTP_transf_2"/>
    <property type="match status" value="1"/>
</dbReference>
<protein>
    <recommendedName>
        <fullName evidence="1">Polymerase nucleotidyl transferase domain-containing protein</fullName>
    </recommendedName>
</protein>
<dbReference type="Gene3D" id="3.30.460.10">
    <property type="entry name" value="Beta Polymerase, domain 2"/>
    <property type="match status" value="1"/>
</dbReference>
<gene>
    <name evidence="2" type="ORF">S12H4_39733</name>
</gene>
<reference evidence="2" key="1">
    <citation type="journal article" date="2014" name="Front. Microbiol.">
        <title>High frequency of phylogenetically diverse reductive dehalogenase-homologous genes in deep subseafloor sedimentary metagenomes.</title>
        <authorList>
            <person name="Kawai M."/>
            <person name="Futagami T."/>
            <person name="Toyoda A."/>
            <person name="Takaki Y."/>
            <person name="Nishi S."/>
            <person name="Hori S."/>
            <person name="Arai W."/>
            <person name="Tsubouchi T."/>
            <person name="Morono Y."/>
            <person name="Uchiyama I."/>
            <person name="Ito T."/>
            <person name="Fujiyama A."/>
            <person name="Inagaki F."/>
            <person name="Takami H."/>
        </authorList>
    </citation>
    <scope>NUCLEOTIDE SEQUENCE</scope>
    <source>
        <strain evidence="2">Expedition CK06-06</strain>
    </source>
</reference>
<name>X1S668_9ZZZZ</name>
<dbReference type="GO" id="GO:0016779">
    <property type="term" value="F:nucleotidyltransferase activity"/>
    <property type="evidence" value="ECO:0007669"/>
    <property type="project" value="InterPro"/>
</dbReference>
<dbReference type="InterPro" id="IPR043519">
    <property type="entry name" value="NT_sf"/>
</dbReference>
<dbReference type="AlphaFoldDB" id="X1S668"/>
<comment type="caution">
    <text evidence="2">The sequence shown here is derived from an EMBL/GenBank/DDBJ whole genome shotgun (WGS) entry which is preliminary data.</text>
</comment>
<accession>X1S668</accession>
<feature type="domain" description="Polymerase nucleotidyl transferase" evidence="1">
    <location>
        <begin position="40"/>
        <end position="69"/>
    </location>
</feature>
<feature type="non-terminal residue" evidence="2">
    <location>
        <position position="86"/>
    </location>
</feature>